<dbReference type="PANTHER" id="PTHR31465">
    <property type="entry name" value="PROTEIN RTA1-RELATED"/>
    <property type="match status" value="1"/>
</dbReference>
<feature type="transmembrane region" description="Helical" evidence="6">
    <location>
        <begin position="237"/>
        <end position="257"/>
    </location>
</feature>
<reference evidence="7 8" key="1">
    <citation type="journal article" date="2024" name="Commun. Biol.">
        <title>Comparative genomic analysis of thermophilic fungi reveals convergent evolutionary adaptations and gene losses.</title>
        <authorList>
            <person name="Steindorff A.S."/>
            <person name="Aguilar-Pontes M.V."/>
            <person name="Robinson A.J."/>
            <person name="Andreopoulos B."/>
            <person name="LaButti K."/>
            <person name="Kuo A."/>
            <person name="Mondo S."/>
            <person name="Riley R."/>
            <person name="Otillar R."/>
            <person name="Haridas S."/>
            <person name="Lipzen A."/>
            <person name="Grimwood J."/>
            <person name="Schmutz J."/>
            <person name="Clum A."/>
            <person name="Reid I.D."/>
            <person name="Moisan M.C."/>
            <person name="Butler G."/>
            <person name="Nguyen T.T.M."/>
            <person name="Dewar K."/>
            <person name="Conant G."/>
            <person name="Drula E."/>
            <person name="Henrissat B."/>
            <person name="Hansel C."/>
            <person name="Singer S."/>
            <person name="Hutchinson M.I."/>
            <person name="de Vries R.P."/>
            <person name="Natvig D.O."/>
            <person name="Powell A.J."/>
            <person name="Tsang A."/>
            <person name="Grigoriev I.V."/>
        </authorList>
    </citation>
    <scope>NUCLEOTIDE SEQUENCE [LARGE SCALE GENOMIC DNA]</scope>
    <source>
        <strain evidence="7 8">ATCC 24622</strain>
    </source>
</reference>
<keyword evidence="4 6" id="KW-0472">Membrane</keyword>
<dbReference type="PANTHER" id="PTHR31465:SF15">
    <property type="entry name" value="LIPID TRANSPORTER ATNI-RELATED"/>
    <property type="match status" value="1"/>
</dbReference>
<dbReference type="EMBL" id="JAZHXJ010000390">
    <property type="protein sequence ID" value="KAL1862604.1"/>
    <property type="molecule type" value="Genomic_DNA"/>
</dbReference>
<organism evidence="7 8">
    <name type="scientific">Phialemonium thermophilum</name>
    <dbReference type="NCBI Taxonomy" id="223376"/>
    <lineage>
        <taxon>Eukaryota</taxon>
        <taxon>Fungi</taxon>
        <taxon>Dikarya</taxon>
        <taxon>Ascomycota</taxon>
        <taxon>Pezizomycotina</taxon>
        <taxon>Sordariomycetes</taxon>
        <taxon>Sordariomycetidae</taxon>
        <taxon>Cephalothecales</taxon>
        <taxon>Cephalothecaceae</taxon>
        <taxon>Phialemonium</taxon>
    </lineage>
</organism>
<feature type="transmembrane region" description="Helical" evidence="6">
    <location>
        <begin position="48"/>
        <end position="68"/>
    </location>
</feature>
<name>A0ABR3WI83_9PEZI</name>
<evidence type="ECO:0000256" key="3">
    <source>
        <dbReference type="ARBA" id="ARBA00022989"/>
    </source>
</evidence>
<keyword evidence="2 6" id="KW-0812">Transmembrane</keyword>
<keyword evidence="8" id="KW-1185">Reference proteome</keyword>
<evidence type="ECO:0000256" key="6">
    <source>
        <dbReference type="SAM" id="Phobius"/>
    </source>
</evidence>
<proteinExistence type="predicted"/>
<evidence type="ECO:0000256" key="4">
    <source>
        <dbReference type="ARBA" id="ARBA00023136"/>
    </source>
</evidence>
<gene>
    <name evidence="7" type="ORF">VTK73DRAFT_6731</name>
</gene>
<accession>A0ABR3WI83</accession>
<evidence type="ECO:0000256" key="1">
    <source>
        <dbReference type="ARBA" id="ARBA00004141"/>
    </source>
</evidence>
<dbReference type="Pfam" id="PF04479">
    <property type="entry name" value="RTA1"/>
    <property type="match status" value="1"/>
</dbReference>
<protein>
    <submittedName>
        <fullName evidence="7">Uncharacterized protein</fullName>
    </submittedName>
</protein>
<feature type="region of interest" description="Disordered" evidence="5">
    <location>
        <begin position="279"/>
        <end position="307"/>
    </location>
</feature>
<feature type="transmembrane region" description="Helical" evidence="6">
    <location>
        <begin position="201"/>
        <end position="222"/>
    </location>
</feature>
<evidence type="ECO:0000313" key="7">
    <source>
        <dbReference type="EMBL" id="KAL1862604.1"/>
    </source>
</evidence>
<comment type="caution">
    <text evidence="7">The sequence shown here is derived from an EMBL/GenBank/DDBJ whole genome shotgun (WGS) entry which is preliminary data.</text>
</comment>
<sequence>MKSCKALTTPDTMWNFCPSLAASILFLVLFALTTLAHLAQAVYHRRPYCWVIVMSGALQVVTYVFRTVSILTPASFGDYAAWFVLILIAPLWTNAFVYMVFGRAVWSYRDDGRVWGLSARLFGIVFVALDIVALIIQVLGAVQAAQQHAPQHKVLLGLHVYMGGVGLQQLFILVFCLFSIKMFVDLRKGLGGKGEGPKAQLLLVVLLTALALITLRIVFRLGEYSQGLDSSIPRHEAFQYCLDSLPMLIALVLFNIIHPGRLMPRTDNEMPSVFRWGKKRGRPTQPGFALDSISNRSVEARAAGQQQ</sequence>
<evidence type="ECO:0000256" key="2">
    <source>
        <dbReference type="ARBA" id="ARBA00022692"/>
    </source>
</evidence>
<dbReference type="Proteomes" id="UP001586593">
    <property type="component" value="Unassembled WGS sequence"/>
</dbReference>
<feature type="transmembrane region" description="Helical" evidence="6">
    <location>
        <begin position="160"/>
        <end position="180"/>
    </location>
</feature>
<evidence type="ECO:0000256" key="5">
    <source>
        <dbReference type="SAM" id="MobiDB-lite"/>
    </source>
</evidence>
<keyword evidence="3 6" id="KW-1133">Transmembrane helix</keyword>
<feature type="transmembrane region" description="Helical" evidence="6">
    <location>
        <begin position="12"/>
        <end position="36"/>
    </location>
</feature>
<dbReference type="InterPro" id="IPR007568">
    <property type="entry name" value="RTA1"/>
</dbReference>
<comment type="subcellular location">
    <subcellularLocation>
        <location evidence="1">Membrane</location>
        <topology evidence="1">Multi-pass membrane protein</topology>
    </subcellularLocation>
</comment>
<feature type="transmembrane region" description="Helical" evidence="6">
    <location>
        <begin position="121"/>
        <end position="140"/>
    </location>
</feature>
<feature type="transmembrane region" description="Helical" evidence="6">
    <location>
        <begin position="80"/>
        <end position="101"/>
    </location>
</feature>
<evidence type="ECO:0000313" key="8">
    <source>
        <dbReference type="Proteomes" id="UP001586593"/>
    </source>
</evidence>